<dbReference type="InterPro" id="IPR054253">
    <property type="entry name" value="DUF6984"/>
</dbReference>
<dbReference type="Pfam" id="PF22480">
    <property type="entry name" value="DUF6984"/>
    <property type="match status" value="1"/>
</dbReference>
<keyword evidence="3" id="KW-1185">Reference proteome</keyword>
<evidence type="ECO:0000313" key="2">
    <source>
        <dbReference type="EMBL" id="QTR48983.1"/>
    </source>
</evidence>
<name>A0ABX7X2T5_9GAMM</name>
<feature type="domain" description="DUF6984" evidence="1">
    <location>
        <begin position="4"/>
        <end position="107"/>
    </location>
</feature>
<dbReference type="RefSeq" id="WP_210225851.1">
    <property type="nucleotide sequence ID" value="NZ_CP072800.1"/>
</dbReference>
<dbReference type="EMBL" id="CP072800">
    <property type="protein sequence ID" value="QTR48983.1"/>
    <property type="molecule type" value="Genomic_DNA"/>
</dbReference>
<reference evidence="2 3" key="1">
    <citation type="submission" date="2021-04" db="EMBL/GenBank/DDBJ databases">
        <title>Genomics, taxonomy and metabolism of representatives of sulfur bacteria of the genus Thiothrix: Thiothrix fructosivorans QT, Thiothrix unzii A1T and three new species, Thiothrix subterranea sp. nov., Thiothrix litoralis sp. nov. and 'Candidatus Thiothrix anitrata' sp. nov.</title>
        <authorList>
            <person name="Ravin N.V."/>
            <person name="Smolyakov D."/>
            <person name="Rudenko T.S."/>
            <person name="Mardanov A.V."/>
            <person name="Beletsky A.V."/>
            <person name="Markov N.D."/>
            <person name="Fomenkov A.I."/>
            <person name="Roberts R.J."/>
            <person name="Karnachuk O.V."/>
            <person name="Novikov A."/>
            <person name="Grabovich M.Y."/>
        </authorList>
    </citation>
    <scope>NUCLEOTIDE SEQUENCE [LARGE SCALE GENOMIC DNA]</scope>
    <source>
        <strain evidence="2 3">A52</strain>
    </source>
</reference>
<accession>A0ABX7X2T5</accession>
<protein>
    <recommendedName>
        <fullName evidence="1">DUF6984 domain-containing protein</fullName>
    </recommendedName>
</protein>
<organism evidence="2 3">
    <name type="scientific">Candidatus Thiothrix anitrata</name>
    <dbReference type="NCBI Taxonomy" id="2823902"/>
    <lineage>
        <taxon>Bacteria</taxon>
        <taxon>Pseudomonadati</taxon>
        <taxon>Pseudomonadota</taxon>
        <taxon>Gammaproteobacteria</taxon>
        <taxon>Thiotrichales</taxon>
        <taxon>Thiotrichaceae</taxon>
        <taxon>Thiothrix</taxon>
    </lineage>
</organism>
<evidence type="ECO:0000313" key="3">
    <source>
        <dbReference type="Proteomes" id="UP000672027"/>
    </source>
</evidence>
<dbReference type="Proteomes" id="UP000672027">
    <property type="component" value="Chromosome"/>
</dbReference>
<evidence type="ECO:0000259" key="1">
    <source>
        <dbReference type="Pfam" id="PF22480"/>
    </source>
</evidence>
<sequence>MKYRKPTYQELKLIDFLVKLAEPNMNATGFSDALMVTDMADGNMGSLRLYPDATVVENSAFGKQASACQFADVDGIDVIASLNVDQFGGLYELDLWKTDYSTLLQLPEDMTKVQPMIE</sequence>
<gene>
    <name evidence="2" type="ORF">J8380_11940</name>
</gene>
<proteinExistence type="predicted"/>